<dbReference type="EMBL" id="CAJNOQ010011305">
    <property type="protein sequence ID" value="CAF1273331.1"/>
    <property type="molecule type" value="Genomic_DNA"/>
</dbReference>
<sequence>MSIGYYGIDSENNTLPPVYGYLSSSLVSLEVSLDKIIPLIDNPQHYIAIAKQHCHSSHLLTKDEPAAMYLYTMEWGDHSFYWILNKALRDENRSALKP</sequence>
<comment type="caution">
    <text evidence="1">The sequence shown here is derived from an EMBL/GenBank/DDBJ whole genome shotgun (WGS) entry which is preliminary data.</text>
</comment>
<dbReference type="OrthoDB" id="10036155at2759"/>
<dbReference type="AlphaFoldDB" id="A0A815BY43"/>
<proteinExistence type="predicted"/>
<dbReference type="EMBL" id="CAJOBC010024443">
    <property type="protein sequence ID" value="CAF4063020.1"/>
    <property type="molecule type" value="Genomic_DNA"/>
</dbReference>
<evidence type="ECO:0000313" key="1">
    <source>
        <dbReference type="EMBL" id="CAF1273331.1"/>
    </source>
</evidence>
<protein>
    <submittedName>
        <fullName evidence="1">Uncharacterized protein</fullName>
    </submittedName>
</protein>
<organism evidence="1 3">
    <name type="scientific">Didymodactylos carnosus</name>
    <dbReference type="NCBI Taxonomy" id="1234261"/>
    <lineage>
        <taxon>Eukaryota</taxon>
        <taxon>Metazoa</taxon>
        <taxon>Spiralia</taxon>
        <taxon>Gnathifera</taxon>
        <taxon>Rotifera</taxon>
        <taxon>Eurotatoria</taxon>
        <taxon>Bdelloidea</taxon>
        <taxon>Philodinida</taxon>
        <taxon>Philodinidae</taxon>
        <taxon>Didymodactylos</taxon>
    </lineage>
</organism>
<name>A0A815BY43_9BILA</name>
<accession>A0A815BY43</accession>
<reference evidence="1" key="1">
    <citation type="submission" date="2021-02" db="EMBL/GenBank/DDBJ databases">
        <authorList>
            <person name="Nowell W R."/>
        </authorList>
    </citation>
    <scope>NUCLEOTIDE SEQUENCE</scope>
</reference>
<dbReference type="Proteomes" id="UP000663829">
    <property type="component" value="Unassembled WGS sequence"/>
</dbReference>
<dbReference type="Proteomes" id="UP000681722">
    <property type="component" value="Unassembled WGS sequence"/>
</dbReference>
<keyword evidence="3" id="KW-1185">Reference proteome</keyword>
<evidence type="ECO:0000313" key="3">
    <source>
        <dbReference type="Proteomes" id="UP000663829"/>
    </source>
</evidence>
<gene>
    <name evidence="1" type="ORF">GPM918_LOCUS27192</name>
    <name evidence="2" type="ORF">SRO942_LOCUS27476</name>
</gene>
<evidence type="ECO:0000313" key="2">
    <source>
        <dbReference type="EMBL" id="CAF4063020.1"/>
    </source>
</evidence>